<proteinExistence type="predicted"/>
<reference evidence="1 2" key="1">
    <citation type="journal article" date="2023" name="Plants (Basel)">
        <title>Bridging the Gap: Combining Genomics and Transcriptomics Approaches to Understand Stylosanthes scabra, an Orphan Legume from the Brazilian Caatinga.</title>
        <authorList>
            <person name="Ferreira-Neto J.R.C."/>
            <person name="da Silva M.D."/>
            <person name="Binneck E."/>
            <person name="de Melo N.F."/>
            <person name="da Silva R.H."/>
            <person name="de Melo A.L.T.M."/>
            <person name="Pandolfi V."/>
            <person name="Bustamante F.O."/>
            <person name="Brasileiro-Vidal A.C."/>
            <person name="Benko-Iseppon A.M."/>
        </authorList>
    </citation>
    <scope>NUCLEOTIDE SEQUENCE [LARGE SCALE GENOMIC DNA]</scope>
    <source>
        <tissue evidence="1">Leaves</tissue>
    </source>
</reference>
<evidence type="ECO:0000313" key="1">
    <source>
        <dbReference type="EMBL" id="MED6223731.1"/>
    </source>
</evidence>
<dbReference type="EMBL" id="JASCZI010272882">
    <property type="protein sequence ID" value="MED6223731.1"/>
    <property type="molecule type" value="Genomic_DNA"/>
</dbReference>
<organism evidence="1 2">
    <name type="scientific">Stylosanthes scabra</name>
    <dbReference type="NCBI Taxonomy" id="79078"/>
    <lineage>
        <taxon>Eukaryota</taxon>
        <taxon>Viridiplantae</taxon>
        <taxon>Streptophyta</taxon>
        <taxon>Embryophyta</taxon>
        <taxon>Tracheophyta</taxon>
        <taxon>Spermatophyta</taxon>
        <taxon>Magnoliopsida</taxon>
        <taxon>eudicotyledons</taxon>
        <taxon>Gunneridae</taxon>
        <taxon>Pentapetalae</taxon>
        <taxon>rosids</taxon>
        <taxon>fabids</taxon>
        <taxon>Fabales</taxon>
        <taxon>Fabaceae</taxon>
        <taxon>Papilionoideae</taxon>
        <taxon>50 kb inversion clade</taxon>
        <taxon>dalbergioids sensu lato</taxon>
        <taxon>Dalbergieae</taxon>
        <taxon>Pterocarpus clade</taxon>
        <taxon>Stylosanthes</taxon>
    </lineage>
</organism>
<protein>
    <submittedName>
        <fullName evidence="1">Uncharacterized protein</fullName>
    </submittedName>
</protein>
<gene>
    <name evidence="1" type="ORF">PIB30_076960</name>
</gene>
<keyword evidence="2" id="KW-1185">Reference proteome</keyword>
<sequence length="118" mass="13300">MVVVETGCRPVEVAEPEYLLNLQLVSGARSQSSSLTTWSKDPLANMGIHIVVYTLSEGRSSNRPALFTGKNYAYCKERMKIFMQAVDYRMWKVVLNGPTIRSKTNTEGNVVPKEEEEK</sequence>
<dbReference type="Proteomes" id="UP001341840">
    <property type="component" value="Unassembled WGS sequence"/>
</dbReference>
<comment type="caution">
    <text evidence="1">The sequence shown here is derived from an EMBL/GenBank/DDBJ whole genome shotgun (WGS) entry which is preliminary data.</text>
</comment>
<evidence type="ECO:0000313" key="2">
    <source>
        <dbReference type="Proteomes" id="UP001341840"/>
    </source>
</evidence>
<accession>A0ABU6ZP08</accession>
<name>A0ABU6ZP08_9FABA</name>